<reference evidence="1" key="1">
    <citation type="journal article" date="2023" name="G3 (Bethesda)">
        <title>A reference genome for the long-term kleptoplast-retaining sea slug Elysia crispata morphotype clarki.</title>
        <authorList>
            <person name="Eastman K.E."/>
            <person name="Pendleton A.L."/>
            <person name="Shaikh M.A."/>
            <person name="Suttiyut T."/>
            <person name="Ogas R."/>
            <person name="Tomko P."/>
            <person name="Gavelis G."/>
            <person name="Widhalm J.R."/>
            <person name="Wisecaver J.H."/>
        </authorList>
    </citation>
    <scope>NUCLEOTIDE SEQUENCE</scope>
    <source>
        <strain evidence="1">ECLA1</strain>
    </source>
</reference>
<dbReference type="AlphaFoldDB" id="A0AAE1ECY3"/>
<name>A0AAE1ECY3_9GAST</name>
<keyword evidence="2" id="KW-1185">Reference proteome</keyword>
<dbReference type="EMBL" id="JAWDGP010000265">
    <property type="protein sequence ID" value="KAK3802095.1"/>
    <property type="molecule type" value="Genomic_DNA"/>
</dbReference>
<evidence type="ECO:0000313" key="1">
    <source>
        <dbReference type="EMBL" id="KAK3802095.1"/>
    </source>
</evidence>
<accession>A0AAE1ECY3</accession>
<gene>
    <name evidence="1" type="ORF">RRG08_049985</name>
</gene>
<organism evidence="1 2">
    <name type="scientific">Elysia crispata</name>
    <name type="common">lettuce slug</name>
    <dbReference type="NCBI Taxonomy" id="231223"/>
    <lineage>
        <taxon>Eukaryota</taxon>
        <taxon>Metazoa</taxon>
        <taxon>Spiralia</taxon>
        <taxon>Lophotrochozoa</taxon>
        <taxon>Mollusca</taxon>
        <taxon>Gastropoda</taxon>
        <taxon>Heterobranchia</taxon>
        <taxon>Euthyneura</taxon>
        <taxon>Panpulmonata</taxon>
        <taxon>Sacoglossa</taxon>
        <taxon>Placobranchoidea</taxon>
        <taxon>Plakobranchidae</taxon>
        <taxon>Elysia</taxon>
    </lineage>
</organism>
<comment type="caution">
    <text evidence="1">The sequence shown here is derived from an EMBL/GenBank/DDBJ whole genome shotgun (WGS) entry which is preliminary data.</text>
</comment>
<proteinExistence type="predicted"/>
<protein>
    <submittedName>
        <fullName evidence="1">Uncharacterized protein</fullName>
    </submittedName>
</protein>
<sequence>MSGSLTTPDFQIELFRHDVISGDAVTRHASSGGRCFCEQKAERVAVVKRWLVGVLSSDLPDLPQISPAGPLWRRLMFHHSLFHDGM</sequence>
<evidence type="ECO:0000313" key="2">
    <source>
        <dbReference type="Proteomes" id="UP001283361"/>
    </source>
</evidence>
<dbReference type="Proteomes" id="UP001283361">
    <property type="component" value="Unassembled WGS sequence"/>
</dbReference>